<evidence type="ECO:0000313" key="3">
    <source>
        <dbReference type="Proteomes" id="UP000265520"/>
    </source>
</evidence>
<organism evidence="2 3">
    <name type="scientific">Trifolium medium</name>
    <dbReference type="NCBI Taxonomy" id="97028"/>
    <lineage>
        <taxon>Eukaryota</taxon>
        <taxon>Viridiplantae</taxon>
        <taxon>Streptophyta</taxon>
        <taxon>Embryophyta</taxon>
        <taxon>Tracheophyta</taxon>
        <taxon>Spermatophyta</taxon>
        <taxon>Magnoliopsida</taxon>
        <taxon>eudicotyledons</taxon>
        <taxon>Gunneridae</taxon>
        <taxon>Pentapetalae</taxon>
        <taxon>rosids</taxon>
        <taxon>fabids</taxon>
        <taxon>Fabales</taxon>
        <taxon>Fabaceae</taxon>
        <taxon>Papilionoideae</taxon>
        <taxon>50 kb inversion clade</taxon>
        <taxon>NPAAA clade</taxon>
        <taxon>Hologalegina</taxon>
        <taxon>IRL clade</taxon>
        <taxon>Trifolieae</taxon>
        <taxon>Trifolium</taxon>
    </lineage>
</organism>
<name>A0A392UQA8_9FABA</name>
<reference evidence="2 3" key="1">
    <citation type="journal article" date="2018" name="Front. Plant Sci.">
        <title>Red Clover (Trifolium pratense) and Zigzag Clover (T. medium) - A Picture of Genomic Similarities and Differences.</title>
        <authorList>
            <person name="Dluhosova J."/>
            <person name="Istvanek J."/>
            <person name="Nedelnik J."/>
            <person name="Repkova J."/>
        </authorList>
    </citation>
    <scope>NUCLEOTIDE SEQUENCE [LARGE SCALE GENOMIC DNA]</scope>
    <source>
        <strain evidence="3">cv. 10/8</strain>
        <tissue evidence="2">Leaf</tissue>
    </source>
</reference>
<sequence>DSAHVVEEEGYEHGDALVVSSREPEESETRDSGDAHDGGKLGDFGLAVSEVLERSCGQGGDHGGYTLVETQFE</sequence>
<dbReference type="AlphaFoldDB" id="A0A392UQA8"/>
<feature type="non-terminal residue" evidence="2">
    <location>
        <position position="1"/>
    </location>
</feature>
<evidence type="ECO:0000256" key="1">
    <source>
        <dbReference type="SAM" id="MobiDB-lite"/>
    </source>
</evidence>
<evidence type="ECO:0000313" key="2">
    <source>
        <dbReference type="EMBL" id="MCI75771.1"/>
    </source>
</evidence>
<feature type="compositionally biased region" description="Basic and acidic residues" evidence="1">
    <location>
        <begin position="1"/>
        <end position="15"/>
    </location>
</feature>
<feature type="non-terminal residue" evidence="2">
    <location>
        <position position="73"/>
    </location>
</feature>
<dbReference type="Proteomes" id="UP000265520">
    <property type="component" value="Unassembled WGS sequence"/>
</dbReference>
<protein>
    <submittedName>
        <fullName evidence="2">Uncharacterized protein</fullName>
    </submittedName>
</protein>
<dbReference type="EMBL" id="LXQA010890773">
    <property type="protein sequence ID" value="MCI75771.1"/>
    <property type="molecule type" value="Genomic_DNA"/>
</dbReference>
<accession>A0A392UQA8</accession>
<proteinExistence type="predicted"/>
<comment type="caution">
    <text evidence="2">The sequence shown here is derived from an EMBL/GenBank/DDBJ whole genome shotgun (WGS) entry which is preliminary data.</text>
</comment>
<keyword evidence="3" id="KW-1185">Reference proteome</keyword>
<feature type="region of interest" description="Disordered" evidence="1">
    <location>
        <begin position="1"/>
        <end position="42"/>
    </location>
</feature>
<feature type="compositionally biased region" description="Basic and acidic residues" evidence="1">
    <location>
        <begin position="22"/>
        <end position="40"/>
    </location>
</feature>